<dbReference type="PANTHER" id="PTHR12939:SF10">
    <property type="entry name" value="EG:4F1.1 PROTEIN"/>
    <property type="match status" value="1"/>
</dbReference>
<evidence type="ECO:0000256" key="7">
    <source>
        <dbReference type="ARBA" id="ARBA00022968"/>
    </source>
</evidence>
<dbReference type="GO" id="GO:0005856">
    <property type="term" value="C:cytoskeleton"/>
    <property type="evidence" value="ECO:0007669"/>
    <property type="project" value="UniProtKB-SubCell"/>
</dbReference>
<evidence type="ECO:0000313" key="16">
    <source>
        <dbReference type="Proteomes" id="UP000291343"/>
    </source>
</evidence>
<comment type="caution">
    <text evidence="15">The sequence shown here is derived from an EMBL/GenBank/DDBJ whole genome shotgun (WGS) entry which is preliminary data.</text>
</comment>
<dbReference type="Pfam" id="PF04790">
    <property type="entry name" value="Sarcoglycan_1"/>
    <property type="match status" value="1"/>
</dbReference>
<dbReference type="InterPro" id="IPR039972">
    <property type="entry name" value="Sarcoglycan_gamma/delta/zeta"/>
</dbReference>
<keyword evidence="10" id="KW-1015">Disulfide bond</keyword>
<evidence type="ECO:0000313" key="15">
    <source>
        <dbReference type="EMBL" id="RZF44382.1"/>
    </source>
</evidence>
<keyword evidence="7" id="KW-0735">Signal-anchor</keyword>
<evidence type="ECO:0000256" key="10">
    <source>
        <dbReference type="ARBA" id="ARBA00023157"/>
    </source>
</evidence>
<evidence type="ECO:0008006" key="17">
    <source>
        <dbReference type="Google" id="ProtNLM"/>
    </source>
</evidence>
<feature type="transmembrane region" description="Helical" evidence="14">
    <location>
        <begin position="101"/>
        <end position="124"/>
    </location>
</feature>
<dbReference type="GO" id="GO:0042383">
    <property type="term" value="C:sarcolemma"/>
    <property type="evidence" value="ECO:0007669"/>
    <property type="project" value="UniProtKB-SubCell"/>
</dbReference>
<evidence type="ECO:0000256" key="12">
    <source>
        <dbReference type="ARBA" id="ARBA00023212"/>
    </source>
</evidence>
<protein>
    <recommendedName>
        <fullName evidence="17">Gamma-sarcoglycan</fullName>
    </recommendedName>
</protein>
<keyword evidence="6 14" id="KW-0812">Transmembrane</keyword>
<evidence type="ECO:0000256" key="2">
    <source>
        <dbReference type="ARBA" id="ARBA00004274"/>
    </source>
</evidence>
<evidence type="ECO:0000256" key="3">
    <source>
        <dbReference type="ARBA" id="ARBA00007574"/>
    </source>
</evidence>
<keyword evidence="4" id="KW-1003">Cell membrane</keyword>
<reference evidence="15 16" key="1">
    <citation type="journal article" date="2017" name="Gigascience">
        <title>Genome sequence of the small brown planthopper, Laodelphax striatellus.</title>
        <authorList>
            <person name="Zhu J."/>
            <person name="Jiang F."/>
            <person name="Wang X."/>
            <person name="Yang P."/>
            <person name="Bao Y."/>
            <person name="Zhao W."/>
            <person name="Wang W."/>
            <person name="Lu H."/>
            <person name="Wang Q."/>
            <person name="Cui N."/>
            <person name="Li J."/>
            <person name="Chen X."/>
            <person name="Luo L."/>
            <person name="Yu J."/>
            <person name="Kang L."/>
            <person name="Cui F."/>
        </authorList>
    </citation>
    <scope>NUCLEOTIDE SEQUENCE [LARGE SCALE GENOMIC DNA]</scope>
    <source>
        <strain evidence="15">Lst14</strain>
    </source>
</reference>
<keyword evidence="16" id="KW-1185">Reference proteome</keyword>
<dbReference type="EMBL" id="QKKF02010872">
    <property type="protein sequence ID" value="RZF44382.1"/>
    <property type="molecule type" value="Genomic_DNA"/>
</dbReference>
<evidence type="ECO:0000256" key="11">
    <source>
        <dbReference type="ARBA" id="ARBA00023180"/>
    </source>
</evidence>
<dbReference type="GO" id="GO:0016012">
    <property type="term" value="C:sarcoglycan complex"/>
    <property type="evidence" value="ECO:0007669"/>
    <property type="project" value="InterPro"/>
</dbReference>
<dbReference type="SMR" id="A0A482XF94"/>
<evidence type="ECO:0000256" key="1">
    <source>
        <dbReference type="ARBA" id="ARBA00004245"/>
    </source>
</evidence>
<dbReference type="GO" id="GO:0060047">
    <property type="term" value="P:heart contraction"/>
    <property type="evidence" value="ECO:0007669"/>
    <property type="project" value="TreeGrafter"/>
</dbReference>
<accession>A0A482XF94</accession>
<comment type="similarity">
    <text evidence="3">Belongs to the sarcoglycan beta/delta/gamma/zeta family.</text>
</comment>
<dbReference type="Proteomes" id="UP000291343">
    <property type="component" value="Unassembled WGS sequence"/>
</dbReference>
<evidence type="ECO:0000256" key="6">
    <source>
        <dbReference type="ARBA" id="ARBA00022692"/>
    </source>
</evidence>
<evidence type="ECO:0000256" key="4">
    <source>
        <dbReference type="ARBA" id="ARBA00022475"/>
    </source>
</evidence>
<dbReference type="InterPro" id="IPR006875">
    <property type="entry name" value="Sarcoglycan"/>
</dbReference>
<comment type="subcellular location">
    <subcellularLocation>
        <location evidence="2">Cell membrane</location>
        <location evidence="2">Sarcolemma</location>
        <topology evidence="2">Single-pass type II membrane protein</topology>
    </subcellularLocation>
    <subcellularLocation>
        <location evidence="1">Cytoplasm</location>
        <location evidence="1">Cytoskeleton</location>
    </subcellularLocation>
</comment>
<evidence type="ECO:0000256" key="8">
    <source>
        <dbReference type="ARBA" id="ARBA00022989"/>
    </source>
</evidence>
<dbReference type="STRING" id="195883.A0A482XF94"/>
<organism evidence="15 16">
    <name type="scientific">Laodelphax striatellus</name>
    <name type="common">Small brown planthopper</name>
    <name type="synonym">Delphax striatella</name>
    <dbReference type="NCBI Taxonomy" id="195883"/>
    <lineage>
        <taxon>Eukaryota</taxon>
        <taxon>Metazoa</taxon>
        <taxon>Ecdysozoa</taxon>
        <taxon>Arthropoda</taxon>
        <taxon>Hexapoda</taxon>
        <taxon>Insecta</taxon>
        <taxon>Pterygota</taxon>
        <taxon>Neoptera</taxon>
        <taxon>Paraneoptera</taxon>
        <taxon>Hemiptera</taxon>
        <taxon>Auchenorrhyncha</taxon>
        <taxon>Fulgoroidea</taxon>
        <taxon>Delphacidae</taxon>
        <taxon>Criomorphinae</taxon>
        <taxon>Laodelphax</taxon>
    </lineage>
</organism>
<keyword evidence="9 14" id="KW-0472">Membrane</keyword>
<keyword evidence="12" id="KW-0206">Cytoskeleton</keyword>
<keyword evidence="5" id="KW-0963">Cytoplasm</keyword>
<name>A0A482XF94_LAOST</name>
<dbReference type="AlphaFoldDB" id="A0A482XF94"/>
<evidence type="ECO:0000256" key="13">
    <source>
        <dbReference type="SAM" id="MobiDB-lite"/>
    </source>
</evidence>
<feature type="region of interest" description="Disordered" evidence="13">
    <location>
        <begin position="49"/>
        <end position="75"/>
    </location>
</feature>
<keyword evidence="8 14" id="KW-1133">Transmembrane helix</keyword>
<evidence type="ECO:0000256" key="14">
    <source>
        <dbReference type="SAM" id="Phobius"/>
    </source>
</evidence>
<evidence type="ECO:0000256" key="5">
    <source>
        <dbReference type="ARBA" id="ARBA00022490"/>
    </source>
</evidence>
<dbReference type="FunCoup" id="A0A482XF94">
    <property type="interactions" value="11"/>
</dbReference>
<keyword evidence="11" id="KW-0325">Glycoprotein</keyword>
<dbReference type="PANTHER" id="PTHR12939">
    <property type="entry name" value="SARCOGLYCAN"/>
    <property type="match status" value="1"/>
</dbReference>
<sequence length="363" mass="39489">MVRDIPGKKESADFQDMEIEETCNSEQELESSARCWRLKHFWNSHVRPFQQPQNSASEDSDEYLPGENRHERPTVNEVRKQVGMGRQPGPHIGIYGWRKRCLYLLILILLVVVIFNLALTLWVINVMEFNANGMGELRIVPEGIQLSGKAYVLDTLLASSIRSRLGQALSLETSHNLTVQTRDRLGHISSMLYVGPDKVECLAPGFKVSDPHGRTLFSADKNEVVVGADVLKVTGFGGAVFDGSVQTPLIRARPGSDLTLESATRTLQIQAPAGVTIDSRAGDITASCLSDLKLESIDGAIKLEAGSVLLPGLKTASTTQRSGGGRNQVDGSIYQLCVCGNGKLFLSAADGHCATDNEALICR</sequence>
<dbReference type="OrthoDB" id="8881719at2759"/>
<gene>
    <name evidence="15" type="ORF">LSTR_LSTR007957</name>
</gene>
<evidence type="ECO:0000256" key="9">
    <source>
        <dbReference type="ARBA" id="ARBA00023136"/>
    </source>
</evidence>
<dbReference type="InParanoid" id="A0A482XF94"/>
<proteinExistence type="inferred from homology"/>